<sequence length="220" mass="24572">MGTLHNESTIPSYYYYVDPSGPAYEAEQPNPLDDLISVYGLQDISRQVARTNPDGTKAVKLRKSYKNQIQDLSGKFSVIPSRENGRGGEVTPIVFQPINTDMVPQMRKENGKFSQEEWRTMFMNRDHALFEQPMMDWEMCAKVISQFERSYTGEFKNQGFEVDDLAFDLDGSGSNTNGVGGSGGSGGASKSKKRKSKSNGSSMATPNSDIQDDIKRRRLE</sequence>
<dbReference type="AlphaFoldDB" id="G8JVW3"/>
<dbReference type="EMBL" id="CP002503">
    <property type="protein sequence ID" value="AET40978.1"/>
    <property type="molecule type" value="Genomic_DNA"/>
</dbReference>
<dbReference type="STRING" id="931890.G8JVW3"/>
<dbReference type="Pfam" id="PF08633">
    <property type="entry name" value="Rox3"/>
    <property type="match status" value="1"/>
</dbReference>
<dbReference type="GO" id="GO:0000122">
    <property type="term" value="P:negative regulation of transcription by RNA polymerase II"/>
    <property type="evidence" value="ECO:0007669"/>
    <property type="project" value="EnsemblFungi"/>
</dbReference>
<feature type="compositionally biased region" description="Gly residues" evidence="10">
    <location>
        <begin position="178"/>
        <end position="187"/>
    </location>
</feature>
<evidence type="ECO:0000256" key="6">
    <source>
        <dbReference type="ARBA" id="ARBA00023163"/>
    </source>
</evidence>
<evidence type="ECO:0000256" key="3">
    <source>
        <dbReference type="ARBA" id="ARBA00019615"/>
    </source>
</evidence>
<dbReference type="PANTHER" id="PTHR28270:SF1">
    <property type="entry name" value="MEDIATOR OF RNA POLYMERASE II TRANSCRIPTION SUBUNIT 19"/>
    <property type="match status" value="1"/>
</dbReference>
<keyword evidence="12" id="KW-1185">Reference proteome</keyword>
<gene>
    <name evidence="9" type="primary">MED19</name>
    <name evidence="11" type="ordered locus">Ecym_7128</name>
</gene>
<dbReference type="Proteomes" id="UP000006790">
    <property type="component" value="Chromosome 7"/>
</dbReference>
<evidence type="ECO:0000256" key="2">
    <source>
        <dbReference type="ARBA" id="ARBA00009259"/>
    </source>
</evidence>
<dbReference type="OMA" id="SYPTEFQ"/>
<comment type="subunit">
    <text evidence="9">Component of the Mediator complex.</text>
</comment>
<evidence type="ECO:0000313" key="11">
    <source>
        <dbReference type="EMBL" id="AET40978.1"/>
    </source>
</evidence>
<keyword evidence="6 9" id="KW-0804">Transcription</keyword>
<evidence type="ECO:0000256" key="5">
    <source>
        <dbReference type="ARBA" id="ARBA00023159"/>
    </source>
</evidence>
<evidence type="ECO:0000256" key="4">
    <source>
        <dbReference type="ARBA" id="ARBA00023015"/>
    </source>
</evidence>
<dbReference type="GO" id="GO:0016592">
    <property type="term" value="C:mediator complex"/>
    <property type="evidence" value="ECO:0007669"/>
    <property type="project" value="InterPro"/>
</dbReference>
<dbReference type="GO" id="GO:0001113">
    <property type="term" value="P:transcription open complex formation at RNA polymerase II promoter"/>
    <property type="evidence" value="ECO:0007669"/>
    <property type="project" value="EnsemblFungi"/>
</dbReference>
<dbReference type="GO" id="GO:0003713">
    <property type="term" value="F:transcription coactivator activity"/>
    <property type="evidence" value="ECO:0007669"/>
    <property type="project" value="EnsemblFungi"/>
</dbReference>
<comment type="subcellular location">
    <subcellularLocation>
        <location evidence="1 9">Nucleus</location>
    </subcellularLocation>
</comment>
<protein>
    <recommendedName>
        <fullName evidence="3 9">Mediator of RNA polymerase II transcription subunit 19</fullName>
    </recommendedName>
    <alternativeName>
        <fullName evidence="8 9">Mediator complex subunit 19</fullName>
    </alternativeName>
</protein>
<dbReference type="OrthoDB" id="2160599at2759"/>
<evidence type="ECO:0000256" key="8">
    <source>
        <dbReference type="ARBA" id="ARBA00032018"/>
    </source>
</evidence>
<dbReference type="HOGENOM" id="CLU_117719_0_0_1"/>
<evidence type="ECO:0000256" key="7">
    <source>
        <dbReference type="ARBA" id="ARBA00023242"/>
    </source>
</evidence>
<evidence type="ECO:0000256" key="10">
    <source>
        <dbReference type="SAM" id="MobiDB-lite"/>
    </source>
</evidence>
<dbReference type="GO" id="GO:0070847">
    <property type="term" value="C:core mediator complex"/>
    <property type="evidence" value="ECO:0007669"/>
    <property type="project" value="EnsemblFungi"/>
</dbReference>
<name>G8JVW3_ERECY</name>
<dbReference type="GO" id="GO:0060261">
    <property type="term" value="P:positive regulation of transcription initiation by RNA polymerase II"/>
    <property type="evidence" value="ECO:0007669"/>
    <property type="project" value="EnsemblFungi"/>
</dbReference>
<dbReference type="GO" id="GO:0051123">
    <property type="term" value="P:RNA polymerase II preinitiation complex assembly"/>
    <property type="evidence" value="ECO:0007669"/>
    <property type="project" value="EnsemblFungi"/>
</dbReference>
<organism evidence="11 12">
    <name type="scientific">Eremothecium cymbalariae (strain CBS 270.75 / DBVPG 7215 / KCTC 17166 / NRRL Y-17582)</name>
    <name type="common">Yeast</name>
    <dbReference type="NCBI Taxonomy" id="931890"/>
    <lineage>
        <taxon>Eukaryota</taxon>
        <taxon>Fungi</taxon>
        <taxon>Dikarya</taxon>
        <taxon>Ascomycota</taxon>
        <taxon>Saccharomycotina</taxon>
        <taxon>Saccharomycetes</taxon>
        <taxon>Saccharomycetales</taxon>
        <taxon>Saccharomycetaceae</taxon>
        <taxon>Eremothecium</taxon>
    </lineage>
</organism>
<keyword evidence="7 9" id="KW-0539">Nucleus</keyword>
<dbReference type="eggNOG" id="ENOG502QXG3">
    <property type="taxonomic scope" value="Eukaryota"/>
</dbReference>
<dbReference type="PANTHER" id="PTHR28270">
    <property type="entry name" value="MEDIATOR OF RNA POLYMERASE II TRANSCRIPTION SUBUNIT 19"/>
    <property type="match status" value="1"/>
</dbReference>
<dbReference type="KEGG" id="erc:Ecym_7128"/>
<proteinExistence type="inferred from homology"/>
<evidence type="ECO:0000256" key="9">
    <source>
        <dbReference type="RuleBase" id="RU364151"/>
    </source>
</evidence>
<feature type="region of interest" description="Disordered" evidence="10">
    <location>
        <begin position="173"/>
        <end position="220"/>
    </location>
</feature>
<comment type="function">
    <text evidence="9">Component of the Mediator complex, a coactivator involved in the regulated transcription of nearly all RNA polymerase II-dependent genes. Mediator functions as a bridge to convey information from gene-specific regulatory proteins to the basal RNA polymerase II transcription machinery. Mediator is recruited to promoters by direct interactions with regulatory proteins and serves as a scaffold for the assembly of a functional preinitiation complex with RNA polymerase II and the general transcription factors.</text>
</comment>
<dbReference type="InterPro" id="IPR013942">
    <property type="entry name" value="Mediator_Med19_fun"/>
</dbReference>
<accession>G8JVW3</accession>
<evidence type="ECO:0000256" key="1">
    <source>
        <dbReference type="ARBA" id="ARBA00004123"/>
    </source>
</evidence>
<dbReference type="GO" id="GO:0032968">
    <property type="term" value="P:positive regulation of transcription elongation by RNA polymerase II"/>
    <property type="evidence" value="ECO:0007669"/>
    <property type="project" value="EnsemblFungi"/>
</dbReference>
<evidence type="ECO:0000313" key="12">
    <source>
        <dbReference type="Proteomes" id="UP000006790"/>
    </source>
</evidence>
<comment type="similarity">
    <text evidence="2 9">Belongs to the Mediator complex subunit 19 family.</text>
</comment>
<keyword evidence="5 9" id="KW-0010">Activator</keyword>
<dbReference type="InParanoid" id="G8JVW3"/>
<reference evidence="12" key="1">
    <citation type="journal article" date="2012" name="G3 (Bethesda)">
        <title>Pichia sorbitophila, an interspecies yeast hybrid reveals early steps of genome resolution following polyploidization.</title>
        <authorList>
            <person name="Leh Louis V."/>
            <person name="Despons L."/>
            <person name="Friedrich A."/>
            <person name="Martin T."/>
            <person name="Durrens P."/>
            <person name="Casaregola S."/>
            <person name="Neuveglise C."/>
            <person name="Fairhead C."/>
            <person name="Marck C."/>
            <person name="Cruz J.A."/>
            <person name="Straub M.L."/>
            <person name="Kugler V."/>
            <person name="Sacerdot C."/>
            <person name="Uzunov Z."/>
            <person name="Thierry A."/>
            <person name="Weiss S."/>
            <person name="Bleykasten C."/>
            <person name="De Montigny J."/>
            <person name="Jacques N."/>
            <person name="Jung P."/>
            <person name="Lemaire M."/>
            <person name="Mallet S."/>
            <person name="Morel G."/>
            <person name="Richard G.F."/>
            <person name="Sarkar A."/>
            <person name="Savel G."/>
            <person name="Schacherer J."/>
            <person name="Seret M.L."/>
            <person name="Talla E."/>
            <person name="Samson G."/>
            <person name="Jubin C."/>
            <person name="Poulain J."/>
            <person name="Vacherie B."/>
            <person name="Barbe V."/>
            <person name="Pelletier E."/>
            <person name="Sherman D.J."/>
            <person name="Westhof E."/>
            <person name="Weissenbach J."/>
            <person name="Baret P.V."/>
            <person name="Wincker P."/>
            <person name="Gaillardin C."/>
            <person name="Dujon B."/>
            <person name="Souciet J.L."/>
        </authorList>
    </citation>
    <scope>NUCLEOTIDE SEQUENCE [LARGE SCALE GENOMIC DNA]</scope>
    <source>
        <strain evidence="12">CBS 270.75 / DBVPG 7215 / KCTC 17166 / NRRL Y-17582</strain>
    </source>
</reference>
<keyword evidence="4 9" id="KW-0805">Transcription regulation</keyword>
<dbReference type="FunCoup" id="G8JVW3">
    <property type="interactions" value="80"/>
</dbReference>